<dbReference type="KEGG" id="pphe:PP2015_2911"/>
<dbReference type="STRING" id="161398.PP2015_2911"/>
<gene>
    <name evidence="2" type="ORF">PP2015_2911</name>
</gene>
<dbReference type="AlphaFoldDB" id="A0A0S2K622"/>
<dbReference type="Pfam" id="PF00497">
    <property type="entry name" value="SBP_bac_3"/>
    <property type="match status" value="1"/>
</dbReference>
<dbReference type="PATRIC" id="fig|161398.10.peg.2968"/>
<dbReference type="EMBL" id="CP013187">
    <property type="protein sequence ID" value="ALO43394.1"/>
    <property type="molecule type" value="Genomic_DNA"/>
</dbReference>
<feature type="domain" description="Solute-binding protein family 3/N-terminal" evidence="1">
    <location>
        <begin position="26"/>
        <end position="248"/>
    </location>
</feature>
<name>A0A0S2K622_9GAMM</name>
<evidence type="ECO:0000313" key="2">
    <source>
        <dbReference type="EMBL" id="ALO43394.1"/>
    </source>
</evidence>
<reference evidence="2 3" key="1">
    <citation type="submission" date="2015-11" db="EMBL/GenBank/DDBJ databases">
        <authorList>
            <person name="Zhang Y."/>
            <person name="Guo Z."/>
        </authorList>
    </citation>
    <scope>NUCLEOTIDE SEQUENCE [LARGE SCALE GENOMIC DNA]</scope>
    <source>
        <strain evidence="2 3">KCTC 12086</strain>
    </source>
</reference>
<dbReference type="Proteomes" id="UP000061457">
    <property type="component" value="Chromosome I"/>
</dbReference>
<proteinExistence type="predicted"/>
<protein>
    <recommendedName>
        <fullName evidence="1">Solute-binding protein family 3/N-terminal domain-containing protein</fullName>
    </recommendedName>
</protein>
<organism evidence="2 3">
    <name type="scientific">Pseudoalteromonas phenolica</name>
    <dbReference type="NCBI Taxonomy" id="161398"/>
    <lineage>
        <taxon>Bacteria</taxon>
        <taxon>Pseudomonadati</taxon>
        <taxon>Pseudomonadota</taxon>
        <taxon>Gammaproteobacteria</taxon>
        <taxon>Alteromonadales</taxon>
        <taxon>Pseudoalteromonadaceae</taxon>
        <taxon>Pseudoalteromonas</taxon>
    </lineage>
</organism>
<dbReference type="SUPFAM" id="SSF53850">
    <property type="entry name" value="Periplasmic binding protein-like II"/>
    <property type="match status" value="1"/>
</dbReference>
<accession>A0A0S2K622</accession>
<sequence length="271" mass="31435">MQRLINFFIIISVCASFQLQAKEIETIKVAKEPRKLYERDHYLYELLDKALKAADATYDYEHVTVHPHQQRTLMALSSGKVDLHWSMTSPDREQIAIAIPVPLFKGYIGKRAIMVKKERLAQFAELSSIEQLKAFTAVQGHDWPDTKILAFHNLPIKPLSNYQAMFKLLAAGRVDYFPRSFIEVNSELEENPDKFVLLPNVYLEYPTAFYFFVNKAKPQLADDLKRGLNKLKNSGEFDALFSRYFEKDLARLSMYQPDKAIKLKNPYFNAE</sequence>
<dbReference type="OrthoDB" id="9807503at2"/>
<keyword evidence="3" id="KW-1185">Reference proteome</keyword>
<dbReference type="SMART" id="SM00062">
    <property type="entry name" value="PBPb"/>
    <property type="match status" value="1"/>
</dbReference>
<evidence type="ECO:0000259" key="1">
    <source>
        <dbReference type="SMART" id="SM00062"/>
    </source>
</evidence>
<dbReference type="InterPro" id="IPR001638">
    <property type="entry name" value="Solute-binding_3/MltF_N"/>
</dbReference>
<dbReference type="Gene3D" id="3.40.190.10">
    <property type="entry name" value="Periplasmic binding protein-like II"/>
    <property type="match status" value="2"/>
</dbReference>
<dbReference type="RefSeq" id="WP_058031054.1">
    <property type="nucleotide sequence ID" value="NZ_CP013187.1"/>
</dbReference>
<evidence type="ECO:0000313" key="3">
    <source>
        <dbReference type="Proteomes" id="UP000061457"/>
    </source>
</evidence>